<protein>
    <submittedName>
        <fullName evidence="1">Trafficking protein particle complex subunit 2 isoform X1</fullName>
    </submittedName>
</protein>
<dbReference type="AlphaFoldDB" id="A0A6G0W143"/>
<dbReference type="OrthoDB" id="6627262at2759"/>
<gene>
    <name evidence="1" type="ORF">FWK35_00030048</name>
</gene>
<proteinExistence type="predicted"/>
<reference evidence="1 2" key="1">
    <citation type="submission" date="2019-08" db="EMBL/GenBank/DDBJ databases">
        <title>Whole genome of Aphis craccivora.</title>
        <authorList>
            <person name="Voronova N.V."/>
            <person name="Shulinski R.S."/>
            <person name="Bandarenka Y.V."/>
            <person name="Zhorov D.G."/>
            <person name="Warner D."/>
        </authorList>
    </citation>
    <scope>NUCLEOTIDE SEQUENCE [LARGE SCALE GENOMIC DNA]</scope>
    <source>
        <strain evidence="1">180601</strain>
        <tissue evidence="1">Whole Body</tissue>
    </source>
</reference>
<sequence length="96" mass="11340">MDPIVDKMRENRLRWLRHVLRRENTEAVTVTKNMCVDGKGEEGDRKIYECGLRITGAIKENTKDGSKWKLRTRVADPKYAVTMCYLMAFNYVQWLK</sequence>
<evidence type="ECO:0000313" key="2">
    <source>
        <dbReference type="Proteomes" id="UP000478052"/>
    </source>
</evidence>
<name>A0A6G0W143_APHCR</name>
<evidence type="ECO:0000313" key="1">
    <source>
        <dbReference type="EMBL" id="KAF0718346.1"/>
    </source>
</evidence>
<accession>A0A6G0W143</accession>
<dbReference type="Proteomes" id="UP000478052">
    <property type="component" value="Unassembled WGS sequence"/>
</dbReference>
<dbReference type="EMBL" id="VUJU01009687">
    <property type="protein sequence ID" value="KAF0718346.1"/>
    <property type="molecule type" value="Genomic_DNA"/>
</dbReference>
<keyword evidence="2" id="KW-1185">Reference proteome</keyword>
<organism evidence="1 2">
    <name type="scientific">Aphis craccivora</name>
    <name type="common">Cowpea aphid</name>
    <dbReference type="NCBI Taxonomy" id="307492"/>
    <lineage>
        <taxon>Eukaryota</taxon>
        <taxon>Metazoa</taxon>
        <taxon>Ecdysozoa</taxon>
        <taxon>Arthropoda</taxon>
        <taxon>Hexapoda</taxon>
        <taxon>Insecta</taxon>
        <taxon>Pterygota</taxon>
        <taxon>Neoptera</taxon>
        <taxon>Paraneoptera</taxon>
        <taxon>Hemiptera</taxon>
        <taxon>Sternorrhyncha</taxon>
        <taxon>Aphidomorpha</taxon>
        <taxon>Aphidoidea</taxon>
        <taxon>Aphididae</taxon>
        <taxon>Aphidini</taxon>
        <taxon>Aphis</taxon>
        <taxon>Aphis</taxon>
    </lineage>
</organism>
<comment type="caution">
    <text evidence="1">The sequence shown here is derived from an EMBL/GenBank/DDBJ whole genome shotgun (WGS) entry which is preliminary data.</text>
</comment>